<dbReference type="GO" id="GO:0008237">
    <property type="term" value="F:metallopeptidase activity"/>
    <property type="evidence" value="ECO:0007669"/>
    <property type="project" value="InterPro"/>
</dbReference>
<keyword evidence="1" id="KW-0472">Membrane</keyword>
<evidence type="ECO:0000313" key="3">
    <source>
        <dbReference type="Proteomes" id="UP000578569"/>
    </source>
</evidence>
<comment type="caution">
    <text evidence="2">The sequence shown here is derived from an EMBL/GenBank/DDBJ whole genome shotgun (WGS) entry which is preliminary data.</text>
</comment>
<sequence>MPHPLSSTSDPSVFRIGVMTMDVEGQDSEAFSALVRDGVERFKQTIPAEHRLETEIIAFNGPHLTPGAGSYSPLDFFQIAFAEKAERNIQFLLVVTEVDLTASTRAYTLALPSQLTNIAILSTKRLDPGFWGEGNNHDIAARRLSALLLHSFGKLVNLPPSSDPDNAMHPLERVEDLDRMERLDEKQWARVDRVLPREAHERRTRGARLPFILSTLLRDAPEIVRALIRANPFKLVMSLPTMVAAGLSVIIVLLFSAETWDVASAVSIGQVSLFALVSVLAALFVLYRAFALDAVMSRDRYLAETTVVTISVTLLSLAITLLLLFAGFGLLMYLGIVSVFPGKLMETWPTVDPAVRTLDHVKLSLFLASMGILAGSLGGRSDSRDLVRGVLFIDEES</sequence>
<dbReference type="AlphaFoldDB" id="A0A839YWZ4"/>
<proteinExistence type="predicted"/>
<dbReference type="EMBL" id="JACICF010000002">
    <property type="protein sequence ID" value="MBB3764721.1"/>
    <property type="molecule type" value="Genomic_DNA"/>
</dbReference>
<name>A0A839YWZ4_9SPHN</name>
<accession>A0A839YWZ4</accession>
<reference evidence="2 3" key="1">
    <citation type="submission" date="2020-08" db="EMBL/GenBank/DDBJ databases">
        <title>Genomic Encyclopedia of Type Strains, Phase IV (KMG-IV): sequencing the most valuable type-strain genomes for metagenomic binning, comparative biology and taxonomic classification.</title>
        <authorList>
            <person name="Goeker M."/>
        </authorList>
    </citation>
    <scope>NUCLEOTIDE SEQUENCE [LARGE SCALE GENOMIC DNA]</scope>
    <source>
        <strain evidence="2 3">DSM 24194</strain>
    </source>
</reference>
<evidence type="ECO:0000313" key="2">
    <source>
        <dbReference type="EMBL" id="MBB3764721.1"/>
    </source>
</evidence>
<feature type="transmembrane region" description="Helical" evidence="1">
    <location>
        <begin position="262"/>
        <end position="286"/>
    </location>
</feature>
<evidence type="ECO:0000256" key="1">
    <source>
        <dbReference type="SAM" id="Phobius"/>
    </source>
</evidence>
<dbReference type="RefSeq" id="WP_183934097.1">
    <property type="nucleotide sequence ID" value="NZ_JACICF010000002.1"/>
</dbReference>
<feature type="transmembrane region" description="Helical" evidence="1">
    <location>
        <begin position="235"/>
        <end position="256"/>
    </location>
</feature>
<organism evidence="2 3">
    <name type="scientific">Sphingomicrobium lutaoense</name>
    <dbReference type="NCBI Taxonomy" id="515949"/>
    <lineage>
        <taxon>Bacteria</taxon>
        <taxon>Pseudomonadati</taxon>
        <taxon>Pseudomonadota</taxon>
        <taxon>Alphaproteobacteria</taxon>
        <taxon>Sphingomonadales</taxon>
        <taxon>Sphingomonadaceae</taxon>
        <taxon>Sphingomicrobium</taxon>
    </lineage>
</organism>
<dbReference type="Proteomes" id="UP000578569">
    <property type="component" value="Unassembled WGS sequence"/>
</dbReference>
<dbReference type="Gene3D" id="3.40.390.10">
    <property type="entry name" value="Collagenase (Catalytic Domain)"/>
    <property type="match status" value="1"/>
</dbReference>
<keyword evidence="3" id="KW-1185">Reference proteome</keyword>
<protein>
    <submittedName>
        <fullName evidence="2">Uncharacterized protein</fullName>
    </submittedName>
</protein>
<keyword evidence="1" id="KW-0812">Transmembrane</keyword>
<gene>
    <name evidence="2" type="ORF">FHS50_001783</name>
</gene>
<feature type="transmembrane region" description="Helical" evidence="1">
    <location>
        <begin position="307"/>
        <end position="340"/>
    </location>
</feature>
<dbReference type="InterPro" id="IPR024079">
    <property type="entry name" value="MetalloPept_cat_dom_sf"/>
</dbReference>
<keyword evidence="1" id="KW-1133">Transmembrane helix</keyword>